<keyword evidence="2" id="KW-1185">Reference proteome</keyword>
<keyword evidence="1" id="KW-0456">Lyase</keyword>
<name>A0A853H215_9BURK</name>
<dbReference type="Pfam" id="PF06754">
    <property type="entry name" value="PhnG"/>
    <property type="match status" value="1"/>
</dbReference>
<dbReference type="InterPro" id="IPR009609">
    <property type="entry name" value="Phosphonate_metab_PhnG"/>
</dbReference>
<evidence type="ECO:0000313" key="1">
    <source>
        <dbReference type="EMBL" id="NYT85839.1"/>
    </source>
</evidence>
<dbReference type="RefSeq" id="WP_130039390.1">
    <property type="nucleotide sequence ID" value="NZ_JACCEV010000002.1"/>
</dbReference>
<dbReference type="NCBIfam" id="TIGR03293">
    <property type="entry name" value="PhnG_redo"/>
    <property type="match status" value="1"/>
</dbReference>
<evidence type="ECO:0000313" key="2">
    <source>
        <dbReference type="Proteomes" id="UP000554144"/>
    </source>
</evidence>
<dbReference type="GO" id="GO:0016829">
    <property type="term" value="F:lyase activity"/>
    <property type="evidence" value="ECO:0007669"/>
    <property type="project" value="UniProtKB-KW"/>
</dbReference>
<dbReference type="AlphaFoldDB" id="A0A853H215"/>
<dbReference type="EMBL" id="JACCEV010000002">
    <property type="protein sequence ID" value="NYT85839.1"/>
    <property type="molecule type" value="Genomic_DNA"/>
</dbReference>
<dbReference type="GO" id="GO:0019634">
    <property type="term" value="P:organic phosphonate metabolic process"/>
    <property type="evidence" value="ECO:0007669"/>
    <property type="project" value="InterPro"/>
</dbReference>
<dbReference type="GO" id="GO:0015716">
    <property type="term" value="P:organic phosphonate transport"/>
    <property type="evidence" value="ECO:0007669"/>
    <property type="project" value="InterPro"/>
</dbReference>
<dbReference type="OrthoDB" id="530475at2"/>
<comment type="caution">
    <text evidence="1">The sequence shown here is derived from an EMBL/GenBank/DDBJ whole genome shotgun (WGS) entry which is preliminary data.</text>
</comment>
<gene>
    <name evidence="1" type="primary">phnG</name>
    <name evidence="1" type="ORF">H0A62_09510</name>
</gene>
<accession>A0A853H215</accession>
<organism evidence="1 2">
    <name type="scientific">Pollutimonas harenae</name>
    <dbReference type="NCBI Taxonomy" id="657015"/>
    <lineage>
        <taxon>Bacteria</taxon>
        <taxon>Pseudomonadati</taxon>
        <taxon>Pseudomonadota</taxon>
        <taxon>Betaproteobacteria</taxon>
        <taxon>Burkholderiales</taxon>
        <taxon>Alcaligenaceae</taxon>
        <taxon>Pollutimonas</taxon>
    </lineage>
</organism>
<sequence length="156" mass="17191">MKSSLDVEADEGALAPRQQWMQVLACAGKQLAKYDDALRQDTHRYIRPAEIGMVMVRGRTGASGEPFNLGEMTVTRCVVQLADGCHGYSYVAGRSKAHAELAALADAHLQGERRDYWMTQLIEPLHREQVAARAAKEAQSAATKVDFVTMVRGEDD</sequence>
<reference evidence="1 2" key="1">
    <citation type="submission" date="2020-07" db="EMBL/GenBank/DDBJ databases">
        <title>Taxonomic revisions and descriptions of new bacterial species based on genomic comparisons in the high-G+C-content subgroup of the family Alcaligenaceae.</title>
        <authorList>
            <person name="Szabo A."/>
            <person name="Felfoldi T."/>
        </authorList>
    </citation>
    <scope>NUCLEOTIDE SEQUENCE [LARGE SCALE GENOMIC DNA]</scope>
    <source>
        <strain evidence="1 2">DSM 25667</strain>
    </source>
</reference>
<protein>
    <submittedName>
        <fullName evidence="1">Phosphonate C-P lyase system protein PhnG</fullName>
    </submittedName>
</protein>
<dbReference type="Proteomes" id="UP000554144">
    <property type="component" value="Unassembled WGS sequence"/>
</dbReference>
<proteinExistence type="predicted"/>